<gene>
    <name evidence="1" type="ORF">GMARGA_LOCUS17593</name>
</gene>
<dbReference type="EMBL" id="CAJVQB010013426">
    <property type="protein sequence ID" value="CAG8762082.1"/>
    <property type="molecule type" value="Genomic_DNA"/>
</dbReference>
<feature type="non-terminal residue" evidence="1">
    <location>
        <position position="1"/>
    </location>
</feature>
<organism evidence="1 2">
    <name type="scientific">Gigaspora margarita</name>
    <dbReference type="NCBI Taxonomy" id="4874"/>
    <lineage>
        <taxon>Eukaryota</taxon>
        <taxon>Fungi</taxon>
        <taxon>Fungi incertae sedis</taxon>
        <taxon>Mucoromycota</taxon>
        <taxon>Glomeromycotina</taxon>
        <taxon>Glomeromycetes</taxon>
        <taxon>Diversisporales</taxon>
        <taxon>Gigasporaceae</taxon>
        <taxon>Gigaspora</taxon>
    </lineage>
</organism>
<sequence>NLALGLKEAKIEDMACFTGSDHNAPVAEQKDWERYRVELYKRITRVGKALEKGILETAMKHILKKKICKTKVARDGKKRPRLDKLIIELGRWVRKGKRKIGKDMTKEDKKNFGLFRKNIRKKFQIKIENISEKWEDKNIEDLSGWWKILFNKNSNRIEKKKLKQIEWCIERQWQMIDGEQGRMLASLLKKPFNHVVVDKLLENQNNIRVLICDPEKVKEKTKKFSQKQFRRRCFDSDALRREWAQVYALLERVKRNGLKL</sequence>
<accession>A0ABN7VEP1</accession>
<proteinExistence type="predicted"/>
<name>A0ABN7VEP1_GIGMA</name>
<dbReference type="Proteomes" id="UP000789901">
    <property type="component" value="Unassembled WGS sequence"/>
</dbReference>
<reference evidence="1 2" key="1">
    <citation type="submission" date="2021-06" db="EMBL/GenBank/DDBJ databases">
        <authorList>
            <person name="Kallberg Y."/>
            <person name="Tangrot J."/>
            <person name="Rosling A."/>
        </authorList>
    </citation>
    <scope>NUCLEOTIDE SEQUENCE [LARGE SCALE GENOMIC DNA]</scope>
    <source>
        <strain evidence="1 2">120-4 pot B 10/14</strain>
    </source>
</reference>
<keyword evidence="2" id="KW-1185">Reference proteome</keyword>
<evidence type="ECO:0000313" key="1">
    <source>
        <dbReference type="EMBL" id="CAG8762082.1"/>
    </source>
</evidence>
<evidence type="ECO:0000313" key="2">
    <source>
        <dbReference type="Proteomes" id="UP000789901"/>
    </source>
</evidence>
<protein>
    <submittedName>
        <fullName evidence="1">45675_t:CDS:1</fullName>
    </submittedName>
</protein>
<comment type="caution">
    <text evidence="1">The sequence shown here is derived from an EMBL/GenBank/DDBJ whole genome shotgun (WGS) entry which is preliminary data.</text>
</comment>